<dbReference type="InterPro" id="IPR020057">
    <property type="entry name" value="Ribosomal_bL25_b-dom"/>
</dbReference>
<dbReference type="Proteomes" id="UP000177610">
    <property type="component" value="Unassembled WGS sequence"/>
</dbReference>
<evidence type="ECO:0000256" key="1">
    <source>
        <dbReference type="ARBA" id="ARBA00022730"/>
    </source>
</evidence>
<dbReference type="EMBL" id="MFEH01000005">
    <property type="protein sequence ID" value="OGE73817.1"/>
    <property type="molecule type" value="Genomic_DNA"/>
</dbReference>
<reference evidence="9 10" key="1">
    <citation type="journal article" date="2016" name="Nat. Commun.">
        <title>Thousands of microbial genomes shed light on interconnected biogeochemical processes in an aquifer system.</title>
        <authorList>
            <person name="Anantharaman K."/>
            <person name="Brown C.T."/>
            <person name="Hug L.A."/>
            <person name="Sharon I."/>
            <person name="Castelle C.J."/>
            <person name="Probst A.J."/>
            <person name="Thomas B.C."/>
            <person name="Singh A."/>
            <person name="Wilkins M.J."/>
            <person name="Karaoz U."/>
            <person name="Brodie E.L."/>
            <person name="Williams K.H."/>
            <person name="Hubbard S.S."/>
            <person name="Banfield J.F."/>
        </authorList>
    </citation>
    <scope>NUCLEOTIDE SEQUENCE [LARGE SCALE GENOMIC DNA]</scope>
</reference>
<comment type="subunit">
    <text evidence="5">Part of the 50S ribosomal subunit; part of the 5S rRNA/L5/L18/L25 subcomplex. Contacts the 5S rRNA. Binds to the 5S rRNA independently of L5 and L18.</text>
</comment>
<feature type="domain" description="Large ribosomal subunit protein bL25 L25" evidence="7">
    <location>
        <begin position="5"/>
        <end position="88"/>
    </location>
</feature>
<evidence type="ECO:0000256" key="6">
    <source>
        <dbReference type="SAM" id="MobiDB-lite"/>
    </source>
</evidence>
<dbReference type="InterPro" id="IPR011035">
    <property type="entry name" value="Ribosomal_bL25/Gln-tRNA_synth"/>
</dbReference>
<gene>
    <name evidence="5" type="primary">rplY</name>
    <name evidence="5" type="synonym">ctc</name>
    <name evidence="9" type="ORF">A2717_03795</name>
</gene>
<comment type="caution">
    <text evidence="9">The sequence shown here is derived from an EMBL/GenBank/DDBJ whole genome shotgun (WGS) entry which is preliminary data.</text>
</comment>
<dbReference type="AlphaFoldDB" id="A0A1F5N831"/>
<keyword evidence="2 5" id="KW-0694">RNA-binding</keyword>
<dbReference type="GO" id="GO:0008097">
    <property type="term" value="F:5S rRNA binding"/>
    <property type="evidence" value="ECO:0007669"/>
    <property type="project" value="InterPro"/>
</dbReference>
<evidence type="ECO:0000256" key="5">
    <source>
        <dbReference type="HAMAP-Rule" id="MF_01334"/>
    </source>
</evidence>
<keyword evidence="3 5" id="KW-0689">Ribosomal protein</keyword>
<dbReference type="NCBIfam" id="TIGR00731">
    <property type="entry name" value="bL25_bact_ctc"/>
    <property type="match status" value="1"/>
</dbReference>
<dbReference type="CDD" id="cd00495">
    <property type="entry name" value="Ribosomal_L25_TL5_CTC"/>
    <property type="match status" value="1"/>
</dbReference>
<evidence type="ECO:0000313" key="10">
    <source>
        <dbReference type="Proteomes" id="UP000177610"/>
    </source>
</evidence>
<dbReference type="InterPro" id="IPR029751">
    <property type="entry name" value="Ribosomal_L25_dom"/>
</dbReference>
<evidence type="ECO:0000259" key="7">
    <source>
        <dbReference type="Pfam" id="PF01386"/>
    </source>
</evidence>
<dbReference type="Gene3D" id="2.40.240.10">
    <property type="entry name" value="Ribosomal Protein L25, Chain P"/>
    <property type="match status" value="1"/>
</dbReference>
<dbReference type="GO" id="GO:0003735">
    <property type="term" value="F:structural constituent of ribosome"/>
    <property type="evidence" value="ECO:0007669"/>
    <property type="project" value="InterPro"/>
</dbReference>
<keyword evidence="4 5" id="KW-0687">Ribonucleoprotein</keyword>
<feature type="region of interest" description="Disordered" evidence="6">
    <location>
        <begin position="203"/>
        <end position="227"/>
    </location>
</feature>
<protein>
    <recommendedName>
        <fullName evidence="5">Large ribosomal subunit protein bL25</fullName>
    </recommendedName>
    <alternativeName>
        <fullName evidence="5">General stress protein CTC</fullName>
    </alternativeName>
</protein>
<dbReference type="InterPro" id="IPR001021">
    <property type="entry name" value="Ribosomal_bL25_long"/>
</dbReference>
<dbReference type="GO" id="GO:0022625">
    <property type="term" value="C:cytosolic large ribosomal subunit"/>
    <property type="evidence" value="ECO:0007669"/>
    <property type="project" value="TreeGrafter"/>
</dbReference>
<organism evidence="9 10">
    <name type="scientific">Candidatus Doudnabacteria bacterium RIFCSPHIGHO2_01_FULL_41_86</name>
    <dbReference type="NCBI Taxonomy" id="1817821"/>
    <lineage>
        <taxon>Bacteria</taxon>
        <taxon>Candidatus Doudnaibacteriota</taxon>
    </lineage>
</organism>
<evidence type="ECO:0000256" key="3">
    <source>
        <dbReference type="ARBA" id="ARBA00022980"/>
    </source>
</evidence>
<dbReference type="Gene3D" id="2.170.120.20">
    <property type="entry name" value="Ribosomal protein L25, beta domain"/>
    <property type="match status" value="1"/>
</dbReference>
<dbReference type="InterPro" id="IPR020930">
    <property type="entry name" value="Ribosomal_uL5_bac-type"/>
</dbReference>
<proteinExistence type="inferred from homology"/>
<feature type="domain" description="Large ribosomal subunit protein bL25 beta" evidence="8">
    <location>
        <begin position="96"/>
        <end position="181"/>
    </location>
</feature>
<comment type="function">
    <text evidence="5">This is one of the proteins that binds to the 5S RNA in the ribosome where it forms part of the central protuberance.</text>
</comment>
<evidence type="ECO:0000256" key="2">
    <source>
        <dbReference type="ARBA" id="ARBA00022884"/>
    </source>
</evidence>
<dbReference type="Pfam" id="PF01386">
    <property type="entry name" value="Ribosomal_L25p"/>
    <property type="match status" value="1"/>
</dbReference>
<evidence type="ECO:0000256" key="4">
    <source>
        <dbReference type="ARBA" id="ARBA00023274"/>
    </source>
</evidence>
<evidence type="ECO:0000259" key="8">
    <source>
        <dbReference type="Pfam" id="PF14693"/>
    </source>
</evidence>
<accession>A0A1F5N831</accession>
<name>A0A1F5N831_9BACT</name>
<dbReference type="Pfam" id="PF14693">
    <property type="entry name" value="Ribosomal_TL5_C"/>
    <property type="match status" value="1"/>
</dbReference>
<dbReference type="PANTHER" id="PTHR33284:SF1">
    <property type="entry name" value="RIBOSOMAL PROTEIN L25_GLN-TRNA SYNTHETASE, ANTI-CODON-BINDING DOMAIN-CONTAINING PROTEIN"/>
    <property type="match status" value="1"/>
</dbReference>
<dbReference type="SUPFAM" id="SSF50715">
    <property type="entry name" value="Ribosomal protein L25-like"/>
    <property type="match status" value="1"/>
</dbReference>
<dbReference type="PANTHER" id="PTHR33284">
    <property type="entry name" value="RIBOSOMAL PROTEIN L25/GLN-TRNA SYNTHETASE, ANTI-CODON-BINDING DOMAIN-CONTAINING PROTEIN"/>
    <property type="match status" value="1"/>
</dbReference>
<dbReference type="HAMAP" id="MF_01334">
    <property type="entry name" value="Ribosomal_bL25_CTC"/>
    <property type="match status" value="1"/>
</dbReference>
<keyword evidence="1 5" id="KW-0699">rRNA-binding</keyword>
<comment type="similarity">
    <text evidence="5">Belongs to the bacterial ribosomal protein bL25 family. CTC subfamily.</text>
</comment>
<dbReference type="InterPro" id="IPR020056">
    <property type="entry name" value="Rbsml_bL25/Gln-tRNA_synth_N"/>
</dbReference>
<dbReference type="GO" id="GO:0006412">
    <property type="term" value="P:translation"/>
    <property type="evidence" value="ECO:0007669"/>
    <property type="project" value="UniProtKB-UniRule"/>
</dbReference>
<sequence length="227" mass="24793">MSIIATKREVSGKRVKNLRNAGKLPAVLYGHKVDTTQIEISEREFAMAFRKAGESTIVNLVVDGQTRPVLIHEVQNHYLKGKPIHVDFYAVNMAEKVKVHVPIHFSGESPAVKNLGGTLVKNLSEVEVECLPGDIPQAFEIDISSLNTFEDAIRVSSLNVGDKVTISASPEEVIANVAKPRTEEEMKSLEEKVVEDVTAVEGVIKPEPGVTDDAAVPATEDKKTKEE</sequence>
<evidence type="ECO:0000313" key="9">
    <source>
        <dbReference type="EMBL" id="OGE73817.1"/>
    </source>
</evidence>
<dbReference type="InterPro" id="IPR037121">
    <property type="entry name" value="Ribosomal_bL25_C"/>
</dbReference>
<dbReference type="STRING" id="1817821.A2717_03795"/>